<feature type="transmembrane region" description="Helical" evidence="9">
    <location>
        <begin position="20"/>
        <end position="42"/>
    </location>
</feature>
<feature type="transmembrane region" description="Helical" evidence="9">
    <location>
        <begin position="249"/>
        <end position="272"/>
    </location>
</feature>
<evidence type="ECO:0000256" key="7">
    <source>
        <dbReference type="ARBA" id="ARBA00022989"/>
    </source>
</evidence>
<feature type="transmembrane region" description="Helical" evidence="9">
    <location>
        <begin position="71"/>
        <end position="96"/>
    </location>
</feature>
<evidence type="ECO:0000256" key="3">
    <source>
        <dbReference type="ARBA" id="ARBA00022448"/>
    </source>
</evidence>
<keyword evidence="5 9" id="KW-0812">Transmembrane</keyword>
<keyword evidence="11" id="KW-1185">Reference proteome</keyword>
<feature type="transmembrane region" description="Helical" evidence="9">
    <location>
        <begin position="157"/>
        <end position="175"/>
    </location>
</feature>
<feature type="transmembrane region" description="Helical" evidence="9">
    <location>
        <begin position="195"/>
        <end position="213"/>
    </location>
</feature>
<keyword evidence="4" id="KW-1003">Cell membrane</keyword>
<evidence type="ECO:0000256" key="2">
    <source>
        <dbReference type="ARBA" id="ARBA00009261"/>
    </source>
</evidence>
<dbReference type="InterPro" id="IPR001463">
    <property type="entry name" value="Na/Ala_symport"/>
</dbReference>
<keyword evidence="6 9" id="KW-0769">Symport</keyword>
<feature type="transmembrane region" description="Helical" evidence="9">
    <location>
        <begin position="432"/>
        <end position="454"/>
    </location>
</feature>
<evidence type="ECO:0000313" key="10">
    <source>
        <dbReference type="EMBL" id="SFP04895.1"/>
    </source>
</evidence>
<dbReference type="AlphaFoldDB" id="A0A662ZG69"/>
<keyword evidence="3 9" id="KW-0813">Transport</keyword>
<keyword evidence="9" id="KW-0997">Cell inner membrane</keyword>
<keyword evidence="7 9" id="KW-1133">Transmembrane helix</keyword>
<feature type="transmembrane region" description="Helical" evidence="9">
    <location>
        <begin position="402"/>
        <end position="420"/>
    </location>
</feature>
<accession>A0A662ZG69</accession>
<dbReference type="NCBIfam" id="TIGR00835">
    <property type="entry name" value="agcS"/>
    <property type="match status" value="1"/>
</dbReference>
<keyword evidence="8 9" id="KW-0472">Membrane</keyword>
<evidence type="ECO:0000256" key="4">
    <source>
        <dbReference type="ARBA" id="ARBA00022475"/>
    </source>
</evidence>
<protein>
    <submittedName>
        <fullName evidence="10">Alanine or glycine:cation symporter, AGCS family</fullName>
    </submittedName>
</protein>
<dbReference type="GO" id="GO:0005283">
    <property type="term" value="F:amino acid:sodium symporter activity"/>
    <property type="evidence" value="ECO:0007669"/>
    <property type="project" value="InterPro"/>
</dbReference>
<feature type="transmembrane region" description="Helical" evidence="9">
    <location>
        <begin position="360"/>
        <end position="382"/>
    </location>
</feature>
<dbReference type="OrthoDB" id="9806926at2"/>
<dbReference type="PANTHER" id="PTHR30330">
    <property type="entry name" value="AGSS FAMILY TRANSPORTER, SODIUM-ALANINE"/>
    <property type="match status" value="1"/>
</dbReference>
<comment type="similarity">
    <text evidence="2 9">Belongs to the alanine or glycine:cation symporter (AGCS) (TC 2.A.25) family.</text>
</comment>
<organism evidence="10 11">
    <name type="scientific">Ruminobacter amylophilus</name>
    <dbReference type="NCBI Taxonomy" id="867"/>
    <lineage>
        <taxon>Bacteria</taxon>
        <taxon>Pseudomonadati</taxon>
        <taxon>Pseudomonadota</taxon>
        <taxon>Gammaproteobacteria</taxon>
        <taxon>Aeromonadales</taxon>
        <taxon>Succinivibrionaceae</taxon>
        <taxon>Ruminobacter</taxon>
    </lineage>
</organism>
<sequence length="477" mass="51310">MNDFIKSTAEFIQAADDFIWGLPMLVLLLGVGIFLTVNLKLLQVFHLPNAIKLLFTPHKEHHSKKGDVTSFAALCTALAATIGTGNIVGVATAVGIGGPGALFWMFVAAFFGMATKYAECLLAVKFREQDSRGHFVGGPMFYIRNGIGSSHPKTAKILAVMFAVFGIVAGCMGIGTYTQINSVVEAANQLSFDRLYVTIIITILTIIITYGGLRTISKTAQKVVPFMGIIYIITCVLVILLNLEKIPESLYLIISSAFAPTQAIGGFAGATIMMAMQKGVARGIFSNEAGLGSAPIAAASAKTNSPVEQGLISMTGTFIDTIIICMLTGLTLVITGAWTSDKTGVAMTTLAFQGALGNEIGLYVVNICLILFAFTTIIGWNFYAERCVIFLFGVKGIRPFKILYILLVASYILIVLFVDMNNVAENTAINAIWTIADIANGLMAFPNLVALFMLRKVIFEETRKFFSGKKGCSELQN</sequence>
<dbReference type="PANTHER" id="PTHR30330:SF3">
    <property type="entry name" value="TRANSCRIPTIONAL REGULATOR, LRP FAMILY"/>
    <property type="match status" value="1"/>
</dbReference>
<feature type="transmembrane region" description="Helical" evidence="9">
    <location>
        <begin position="318"/>
        <end position="340"/>
    </location>
</feature>
<name>A0A662ZG69_9GAMM</name>
<dbReference type="Gene3D" id="1.20.1740.10">
    <property type="entry name" value="Amino acid/polyamine transporter I"/>
    <property type="match status" value="1"/>
</dbReference>
<feature type="transmembrane region" description="Helical" evidence="9">
    <location>
        <begin position="102"/>
        <end position="124"/>
    </location>
</feature>
<proteinExistence type="inferred from homology"/>
<evidence type="ECO:0000256" key="6">
    <source>
        <dbReference type="ARBA" id="ARBA00022847"/>
    </source>
</evidence>
<reference evidence="10 11" key="1">
    <citation type="submission" date="2016-10" db="EMBL/GenBank/DDBJ databases">
        <authorList>
            <person name="Varghese N."/>
            <person name="Submissions S."/>
        </authorList>
    </citation>
    <scope>NUCLEOTIDE SEQUENCE [LARGE SCALE GENOMIC DNA]</scope>
    <source>
        <strain evidence="10 11">DSM 1361</strain>
    </source>
</reference>
<evidence type="ECO:0000256" key="9">
    <source>
        <dbReference type="RuleBase" id="RU363064"/>
    </source>
</evidence>
<gene>
    <name evidence="10" type="ORF">SAMN02910344_00309</name>
</gene>
<feature type="transmembrane region" description="Helical" evidence="9">
    <location>
        <begin position="225"/>
        <end position="243"/>
    </location>
</feature>
<dbReference type="GO" id="GO:0005886">
    <property type="term" value="C:plasma membrane"/>
    <property type="evidence" value="ECO:0007669"/>
    <property type="project" value="UniProtKB-SubCell"/>
</dbReference>
<evidence type="ECO:0000256" key="1">
    <source>
        <dbReference type="ARBA" id="ARBA00004651"/>
    </source>
</evidence>
<dbReference type="Pfam" id="PF01235">
    <property type="entry name" value="Na_Ala_symp"/>
    <property type="match status" value="1"/>
</dbReference>
<comment type="subcellular location">
    <subcellularLocation>
        <location evidence="9">Cell inner membrane</location>
        <topology evidence="9">Multi-pass membrane protein</topology>
    </subcellularLocation>
    <subcellularLocation>
        <location evidence="1">Cell membrane</location>
        <topology evidence="1">Multi-pass membrane protein</topology>
    </subcellularLocation>
</comment>
<dbReference type="EMBL" id="FOXF01000003">
    <property type="protein sequence ID" value="SFP04895.1"/>
    <property type="molecule type" value="Genomic_DNA"/>
</dbReference>
<evidence type="ECO:0000313" key="11">
    <source>
        <dbReference type="Proteomes" id="UP000243745"/>
    </source>
</evidence>
<evidence type="ECO:0000256" key="8">
    <source>
        <dbReference type="ARBA" id="ARBA00023136"/>
    </source>
</evidence>
<evidence type="ECO:0000256" key="5">
    <source>
        <dbReference type="ARBA" id="ARBA00022692"/>
    </source>
</evidence>
<dbReference type="PRINTS" id="PR00175">
    <property type="entry name" value="NAALASMPORT"/>
</dbReference>
<dbReference type="FunFam" id="1.20.1740.10:FF:000004">
    <property type="entry name" value="Sodium:alanine symporter family protein"/>
    <property type="match status" value="1"/>
</dbReference>
<dbReference type="Proteomes" id="UP000243745">
    <property type="component" value="Unassembled WGS sequence"/>
</dbReference>